<dbReference type="SUPFAM" id="SSF111352">
    <property type="entry name" value="Ammonium transporter"/>
    <property type="match status" value="1"/>
</dbReference>
<keyword evidence="3 10" id="KW-0813">Transport</keyword>
<evidence type="ECO:0000256" key="3">
    <source>
        <dbReference type="ARBA" id="ARBA00022448"/>
    </source>
</evidence>
<feature type="transmembrane region" description="Helical" evidence="10">
    <location>
        <begin position="193"/>
        <end position="214"/>
    </location>
</feature>
<feature type="transmembrane region" description="Helical" evidence="10">
    <location>
        <begin position="94"/>
        <end position="114"/>
    </location>
</feature>
<dbReference type="OrthoDB" id="9814202at2"/>
<dbReference type="eggNOG" id="COG0004">
    <property type="taxonomic scope" value="Bacteria"/>
</dbReference>
<dbReference type="STRING" id="485915.Dret_2267"/>
<dbReference type="InterPro" id="IPR001905">
    <property type="entry name" value="Ammonium_transpt"/>
</dbReference>
<dbReference type="Proteomes" id="UP000001052">
    <property type="component" value="Chromosome"/>
</dbReference>
<dbReference type="InterPro" id="IPR018047">
    <property type="entry name" value="Ammonium_transpt_CS"/>
</dbReference>
<dbReference type="PANTHER" id="PTHR43029:SF10">
    <property type="entry name" value="AMMONIUM TRANSPORTER MEP2"/>
    <property type="match status" value="1"/>
</dbReference>
<reference evidence="12 13" key="2">
    <citation type="journal article" date="2010" name="Stand. Genomic Sci.">
        <title>Complete genome sequence of Desulfohalobium retbaense type strain (HR(100)).</title>
        <authorList>
            <person name="Spring S."/>
            <person name="Nolan M."/>
            <person name="Lapidus A."/>
            <person name="Glavina Del Rio T."/>
            <person name="Copeland A."/>
            <person name="Tice H."/>
            <person name="Cheng J.F."/>
            <person name="Lucas S."/>
            <person name="Land M."/>
            <person name="Chen F."/>
            <person name="Bruce D."/>
            <person name="Goodwin L."/>
            <person name="Pitluck S."/>
            <person name="Ivanova N."/>
            <person name="Mavromatis K."/>
            <person name="Mikhailova N."/>
            <person name="Pati A."/>
            <person name="Chen A."/>
            <person name="Palaniappan K."/>
            <person name="Hauser L."/>
            <person name="Chang Y.J."/>
            <person name="Jeffries C.D."/>
            <person name="Munk C."/>
            <person name="Kiss H."/>
            <person name="Chain P."/>
            <person name="Han C."/>
            <person name="Brettin T."/>
            <person name="Detter J.C."/>
            <person name="Schuler E."/>
            <person name="Goker M."/>
            <person name="Rohde M."/>
            <person name="Bristow J."/>
            <person name="Eisen J.A."/>
            <person name="Markowitz V."/>
            <person name="Hugenholtz P."/>
            <person name="Kyrpides N.C."/>
            <person name="Klenk H.P."/>
        </authorList>
    </citation>
    <scope>NUCLEOTIDE SEQUENCE [LARGE SCALE GENOMIC DNA]</scope>
    <source>
        <strain evidence="12 13">DSM 5692</strain>
    </source>
</reference>
<dbReference type="Gene3D" id="1.10.3430.10">
    <property type="entry name" value="Ammonium transporter AmtB like domains"/>
    <property type="match status" value="1"/>
</dbReference>
<evidence type="ECO:0000256" key="8">
    <source>
        <dbReference type="ARBA" id="ARBA00023177"/>
    </source>
</evidence>
<feature type="domain" description="Ammonium transporter AmtB-like" evidence="11">
    <location>
        <begin position="8"/>
        <end position="403"/>
    </location>
</feature>
<evidence type="ECO:0000313" key="13">
    <source>
        <dbReference type="Proteomes" id="UP000001052"/>
    </source>
</evidence>
<evidence type="ECO:0000256" key="5">
    <source>
        <dbReference type="ARBA" id="ARBA00022692"/>
    </source>
</evidence>
<evidence type="ECO:0000256" key="7">
    <source>
        <dbReference type="ARBA" id="ARBA00023136"/>
    </source>
</evidence>
<feature type="transmembrane region" description="Helical" evidence="10">
    <location>
        <begin position="281"/>
        <end position="300"/>
    </location>
</feature>
<feature type="transmembrane region" description="Helical" evidence="10">
    <location>
        <begin position="40"/>
        <end position="60"/>
    </location>
</feature>
<dbReference type="NCBIfam" id="TIGR00836">
    <property type="entry name" value="amt"/>
    <property type="match status" value="1"/>
</dbReference>
<feature type="transmembrane region" description="Helical" evidence="10">
    <location>
        <begin position="126"/>
        <end position="148"/>
    </location>
</feature>
<feature type="transmembrane region" description="Helical" evidence="10">
    <location>
        <begin position="312"/>
        <end position="331"/>
    </location>
</feature>
<dbReference type="PROSITE" id="PS01219">
    <property type="entry name" value="AMMONIUM_TRANSP"/>
    <property type="match status" value="1"/>
</dbReference>
<reference evidence="13" key="1">
    <citation type="submission" date="2009-09" db="EMBL/GenBank/DDBJ databases">
        <title>The complete chromosome of Desulfohalobium retbaense DSM 5692.</title>
        <authorList>
            <consortium name="US DOE Joint Genome Institute (JGI-PGF)"/>
            <person name="Lucas S."/>
            <person name="Copeland A."/>
            <person name="Lapidus A."/>
            <person name="Glavina del Rio T."/>
            <person name="Dalin E."/>
            <person name="Tice H."/>
            <person name="Bruce D."/>
            <person name="Goodwin L."/>
            <person name="Pitluck S."/>
            <person name="Kyrpides N."/>
            <person name="Mavromatis K."/>
            <person name="Ivanova N."/>
            <person name="Mikhailova N."/>
            <person name="Munk A.C."/>
            <person name="Brettin T."/>
            <person name="Detter J.C."/>
            <person name="Han C."/>
            <person name="Tapia R."/>
            <person name="Larimer F."/>
            <person name="Land M."/>
            <person name="Hauser L."/>
            <person name="Markowitz V."/>
            <person name="Cheng J.-F."/>
            <person name="Hugenholtz P."/>
            <person name="Woyke T."/>
            <person name="Wu D."/>
            <person name="Spring S."/>
            <person name="Klenk H.-P."/>
            <person name="Eisen J.A."/>
        </authorList>
    </citation>
    <scope>NUCLEOTIDE SEQUENCE [LARGE SCALE GENOMIC DNA]</scope>
    <source>
        <strain evidence="13">DSM 5692</strain>
    </source>
</reference>
<gene>
    <name evidence="12" type="ordered locus">Dret_2267</name>
</gene>
<keyword evidence="7 10" id="KW-0472">Membrane</keyword>
<evidence type="ECO:0000313" key="12">
    <source>
        <dbReference type="EMBL" id="ACV69551.1"/>
    </source>
</evidence>
<dbReference type="GO" id="GO:0008519">
    <property type="term" value="F:ammonium channel activity"/>
    <property type="evidence" value="ECO:0007669"/>
    <property type="project" value="InterPro"/>
</dbReference>
<proteinExistence type="inferred from homology"/>
<feature type="transmembrane region" description="Helical" evidence="10">
    <location>
        <begin position="226"/>
        <end position="246"/>
    </location>
</feature>
<feature type="transmembrane region" description="Helical" evidence="10">
    <location>
        <begin position="6"/>
        <end position="28"/>
    </location>
</feature>
<keyword evidence="8 10" id="KW-0924">Ammonia transport</keyword>
<feature type="transmembrane region" description="Helical" evidence="10">
    <location>
        <begin position="160"/>
        <end position="181"/>
    </location>
</feature>
<evidence type="ECO:0000256" key="1">
    <source>
        <dbReference type="ARBA" id="ARBA00004651"/>
    </source>
</evidence>
<dbReference type="PANTHER" id="PTHR43029">
    <property type="entry name" value="AMMONIUM TRANSPORTER MEP2"/>
    <property type="match status" value="1"/>
</dbReference>
<dbReference type="GO" id="GO:0005886">
    <property type="term" value="C:plasma membrane"/>
    <property type="evidence" value="ECO:0007669"/>
    <property type="project" value="UniProtKB-SubCell"/>
</dbReference>
<organism evidence="12 13">
    <name type="scientific">Desulfohalobium retbaense (strain ATCC 49708 / DSM 5692 / JCM 16813 / HR100)</name>
    <dbReference type="NCBI Taxonomy" id="485915"/>
    <lineage>
        <taxon>Bacteria</taxon>
        <taxon>Pseudomonadati</taxon>
        <taxon>Thermodesulfobacteriota</taxon>
        <taxon>Desulfovibrionia</taxon>
        <taxon>Desulfovibrionales</taxon>
        <taxon>Desulfohalobiaceae</taxon>
        <taxon>Desulfohalobium</taxon>
    </lineage>
</organism>
<keyword evidence="6 10" id="KW-1133">Transmembrane helix</keyword>
<dbReference type="HOGENOM" id="CLU_000445_33_0_7"/>
<keyword evidence="4" id="KW-1003">Cell membrane</keyword>
<feature type="transmembrane region" description="Helical" evidence="10">
    <location>
        <begin position="258"/>
        <end position="275"/>
    </location>
</feature>
<comment type="similarity">
    <text evidence="2 10">Belongs to the ammonia transporter channel (TC 1.A.11.2) family.</text>
</comment>
<comment type="subcellular location">
    <subcellularLocation>
        <location evidence="1 10">Cell membrane</location>
        <topology evidence="1 10">Multi-pass membrane protein</topology>
    </subcellularLocation>
</comment>
<dbReference type="EMBL" id="CP001734">
    <property type="protein sequence ID" value="ACV69551.1"/>
    <property type="molecule type" value="Genomic_DNA"/>
</dbReference>
<accession>C8X554</accession>
<evidence type="ECO:0000256" key="4">
    <source>
        <dbReference type="ARBA" id="ARBA00022475"/>
    </source>
</evidence>
<evidence type="ECO:0000259" key="11">
    <source>
        <dbReference type="Pfam" id="PF00909"/>
    </source>
</evidence>
<evidence type="ECO:0000256" key="2">
    <source>
        <dbReference type="ARBA" id="ARBA00005887"/>
    </source>
</evidence>
<evidence type="ECO:0000256" key="10">
    <source>
        <dbReference type="RuleBase" id="RU362002"/>
    </source>
</evidence>
<name>C8X554_DESRD</name>
<feature type="transmembrane region" description="Helical" evidence="10">
    <location>
        <begin position="351"/>
        <end position="373"/>
    </location>
</feature>
<dbReference type="AlphaFoldDB" id="C8X554"/>
<evidence type="ECO:0000256" key="6">
    <source>
        <dbReference type="ARBA" id="ARBA00022989"/>
    </source>
</evidence>
<keyword evidence="13" id="KW-1185">Reference proteome</keyword>
<dbReference type="InterPro" id="IPR029020">
    <property type="entry name" value="Ammonium/urea_transptr"/>
</dbReference>
<dbReference type="KEGG" id="drt:Dret_2267"/>
<dbReference type="InterPro" id="IPR024041">
    <property type="entry name" value="NH4_transpt_AmtB-like_dom"/>
</dbReference>
<dbReference type="Pfam" id="PF00909">
    <property type="entry name" value="Ammonium_transp"/>
    <property type="match status" value="1"/>
</dbReference>
<keyword evidence="5 10" id="KW-0812">Transmembrane</keyword>
<sequence length="405" mass="42631">MSPADTGFILICAALVMLMTPGLALFYAGMTRSKNVLGTLMQSFIALAVVTVVWIVWGYSLAFGSDIFMLIGGFDFLGLRNVGMEPNPDLAGNIPHLAFMIFQCMFAIITPALISGAFAERMRFKGFLVFTILWSTFVYSPLCHWVWGGGWMGAMGALDFAGGAVVHMSSGSAALAACLFLGPRKGYGTRSFIPHNLPMTITGAALLWFGWFGFNAGSALAADGLAAHAFVTTHIATAAAVLGWLVVETRHAGKPTTLGAVSGAIAGLVAITPAAGFVGPIGALIIGFVGGMACYGTVLLKKAFGYDDSLDVVGIHGAGGVWGALATGLFARLSVNPGGANGLFFGNFSQFWIQLISVVATCVFAFALTWILLKITDRLVGLRVSPEEEEQGLDISQHSETGYQW</sequence>
<evidence type="ECO:0000256" key="9">
    <source>
        <dbReference type="ARBA" id="ARBA00050025"/>
    </source>
</evidence>
<protein>
    <recommendedName>
        <fullName evidence="9 10">Ammonium transporter</fullName>
    </recommendedName>
</protein>
<dbReference type="RefSeq" id="WP_015752692.1">
    <property type="nucleotide sequence ID" value="NC_013223.1"/>
</dbReference>
<dbReference type="FunFam" id="1.10.3430.10:FF:000007">
    <property type="entry name" value="Ammonium transporter"/>
    <property type="match status" value="1"/>
</dbReference>